<dbReference type="GeneID" id="95391759"/>
<evidence type="ECO:0000313" key="1">
    <source>
        <dbReference type="EMBL" id="MBB3729579.1"/>
    </source>
</evidence>
<reference evidence="1 2" key="1">
    <citation type="submission" date="2020-08" db="EMBL/GenBank/DDBJ databases">
        <title>Sequencing the genomes of 1000 actinobacteria strains.</title>
        <authorList>
            <person name="Klenk H.-P."/>
        </authorList>
    </citation>
    <scope>NUCLEOTIDE SEQUENCE [LARGE SCALE GENOMIC DNA]</scope>
    <source>
        <strain evidence="1 2">DSM 44320</strain>
    </source>
</reference>
<proteinExistence type="predicted"/>
<organism evidence="1 2">
    <name type="scientific">Nonomuraea dietziae</name>
    <dbReference type="NCBI Taxonomy" id="65515"/>
    <lineage>
        <taxon>Bacteria</taxon>
        <taxon>Bacillati</taxon>
        <taxon>Actinomycetota</taxon>
        <taxon>Actinomycetes</taxon>
        <taxon>Streptosporangiales</taxon>
        <taxon>Streptosporangiaceae</taxon>
        <taxon>Nonomuraea</taxon>
    </lineage>
</organism>
<comment type="caution">
    <text evidence="1">The sequence shown here is derived from an EMBL/GenBank/DDBJ whole genome shotgun (WGS) entry which is preliminary data.</text>
</comment>
<dbReference type="AlphaFoldDB" id="A0A7W5YSW5"/>
<dbReference type="RefSeq" id="WP_183653050.1">
    <property type="nucleotide sequence ID" value="NZ_BAAAXX010000021.1"/>
</dbReference>
<keyword evidence="2" id="KW-1185">Reference proteome</keyword>
<gene>
    <name evidence="1" type="ORF">FHR33_005439</name>
</gene>
<accession>A0A7W5YSW5</accession>
<dbReference type="EMBL" id="JACIBV010000001">
    <property type="protein sequence ID" value="MBB3729579.1"/>
    <property type="molecule type" value="Genomic_DNA"/>
</dbReference>
<dbReference type="Proteomes" id="UP000579945">
    <property type="component" value="Unassembled WGS sequence"/>
</dbReference>
<protein>
    <submittedName>
        <fullName evidence="1">Uncharacterized protein</fullName>
    </submittedName>
</protein>
<sequence>MYFNGGYADIKDILSFRSLLIICRLVNVCASFALDAGVSPLSRYRSGAGGYEKEQLRHPRYRDTIHELDLTQVNEPQEIT</sequence>
<evidence type="ECO:0000313" key="2">
    <source>
        <dbReference type="Proteomes" id="UP000579945"/>
    </source>
</evidence>
<name>A0A7W5YSW5_9ACTN</name>